<dbReference type="OrthoDB" id="177165at2"/>
<evidence type="ECO:0000313" key="2">
    <source>
        <dbReference type="Proteomes" id="UP000334923"/>
    </source>
</evidence>
<evidence type="ECO:0000313" key="1">
    <source>
        <dbReference type="EMBL" id="VVM06271.1"/>
    </source>
</evidence>
<accession>A0A5E6MDB1</accession>
<dbReference type="Gene3D" id="2.40.160.10">
    <property type="entry name" value="Porin"/>
    <property type="match status" value="1"/>
</dbReference>
<proteinExistence type="predicted"/>
<name>A0A5E6MDB1_9BACT</name>
<dbReference type="AlphaFoldDB" id="A0A5E6MDB1"/>
<dbReference type="RefSeq" id="WP_142659960.1">
    <property type="nucleotide sequence ID" value="NZ_CABFVA020000065.1"/>
</dbReference>
<gene>
    <name evidence="1" type="ORF">MAMT_01094</name>
</gene>
<organism evidence="1 2">
    <name type="scientific">Methylacidimicrobium tartarophylax</name>
    <dbReference type="NCBI Taxonomy" id="1041768"/>
    <lineage>
        <taxon>Bacteria</taxon>
        <taxon>Pseudomonadati</taxon>
        <taxon>Verrucomicrobiota</taxon>
        <taxon>Methylacidimicrobium</taxon>
    </lineage>
</organism>
<dbReference type="Proteomes" id="UP000334923">
    <property type="component" value="Unassembled WGS sequence"/>
</dbReference>
<dbReference type="InterPro" id="IPR011486">
    <property type="entry name" value="BBP2"/>
</dbReference>
<dbReference type="InterPro" id="IPR023614">
    <property type="entry name" value="Porin_dom_sf"/>
</dbReference>
<dbReference type="EMBL" id="CABFVA020000065">
    <property type="protein sequence ID" value="VVM06271.1"/>
    <property type="molecule type" value="Genomic_DNA"/>
</dbReference>
<sequence>MDKQPHSLAVILRKLPHGVTTRRFRLPLLPLSTRLLATLALLELFPSFPVEADSSDPLVSASASASPAAELEKALEEGGIAVQSTPPGLRLSGYLDSSYLDNFLPPNARIPTRMADDGIAGGGFNLNAVRLLLEKPLDDQNRWETGFRADVFVGEDAASMGGPDNLAGLGVPTEAGYARNSSSFLLAEAYVTFRIPVGNAIDVKVGKFVPPLGFEVMERPANLNFTYGNLYTNMIPEMVTGMEAVYRPLDWVETTLGILDGSFNAARAGFPFFGQSNNTLGNAAAYLFLASAGIDAPARNARLVASALYGPDGVNPPGFGLSPSTPGTGVFVESPLNRAAPFFLGDVWGEWIPKAARDRLLLAWETTGGFYEGVGTLGSGALQSSSWLGASLWAKYQANSLTSLALRTDWIHGSANEILSDHVGPEDIWSVTGTVSFDIWENLMLRTEFRMDWGAAVYGTPFSPLGTLLFPISSGPAFLWAVETVYSF</sequence>
<reference evidence="1 2" key="1">
    <citation type="submission" date="2019-09" db="EMBL/GenBank/DDBJ databases">
        <authorList>
            <person name="Cremers G."/>
        </authorList>
    </citation>
    <scope>NUCLEOTIDE SEQUENCE [LARGE SCALE GENOMIC DNA]</scope>
    <source>
        <strain evidence="1">4A</strain>
    </source>
</reference>
<evidence type="ECO:0008006" key="3">
    <source>
        <dbReference type="Google" id="ProtNLM"/>
    </source>
</evidence>
<protein>
    <recommendedName>
        <fullName evidence="3">Porin</fullName>
    </recommendedName>
</protein>
<keyword evidence="2" id="KW-1185">Reference proteome</keyword>
<dbReference type="Pfam" id="PF07642">
    <property type="entry name" value="BBP2"/>
    <property type="match status" value="1"/>
</dbReference>